<accession>A0ABV0J5E4</accession>
<reference evidence="1 2" key="1">
    <citation type="submission" date="2022-04" db="EMBL/GenBank/DDBJ databases">
        <title>Positive selection, recombination, and allopatry shape intraspecific diversity of widespread and dominant cyanobacteria.</title>
        <authorList>
            <person name="Wei J."/>
            <person name="Shu W."/>
            <person name="Hu C."/>
        </authorList>
    </citation>
    <scope>NUCLEOTIDE SEQUENCE [LARGE SCALE GENOMIC DNA]</scope>
    <source>
        <strain evidence="1 2">GB2-A4</strain>
    </source>
</reference>
<gene>
    <name evidence="1" type="ORF">NC998_04105</name>
</gene>
<dbReference type="EMBL" id="JAMPKM010000002">
    <property type="protein sequence ID" value="MEP0816276.1"/>
    <property type="molecule type" value="Genomic_DNA"/>
</dbReference>
<evidence type="ECO:0000313" key="1">
    <source>
        <dbReference type="EMBL" id="MEP0816276.1"/>
    </source>
</evidence>
<evidence type="ECO:0000313" key="2">
    <source>
        <dbReference type="Proteomes" id="UP001464891"/>
    </source>
</evidence>
<dbReference type="RefSeq" id="WP_190433542.1">
    <property type="nucleotide sequence ID" value="NZ_JAMPKM010000002.1"/>
</dbReference>
<keyword evidence="2" id="KW-1185">Reference proteome</keyword>
<sequence>MSHKDNNEQKNKAHLTLGSASGIGGVGILQILSLFPLTAPIGAAGTVILSAWQSEQQKKFISEVEQKIEALEQKTIKQSLLDSDEFKEIVARIWDNALKTASDLKRKALASVLVNSATQSQNSLAEKSSLLRTLLEISDREILVFTVIQSALEKSVSSCHEKDIELALNLSSQEVHNTCEDLEQLRLIALAEPNTWTITQRGLRLIVWWSGLDKQEILTAVQERVESELGTKLQEVKQETMIAMYDTLRKMMHLGR</sequence>
<dbReference type="Proteomes" id="UP001464891">
    <property type="component" value="Unassembled WGS sequence"/>
</dbReference>
<proteinExistence type="predicted"/>
<name>A0ABV0J5E4_9CYAN</name>
<comment type="caution">
    <text evidence="1">The sequence shown here is derived from an EMBL/GenBank/DDBJ whole genome shotgun (WGS) entry which is preliminary data.</text>
</comment>
<organism evidence="1 2">
    <name type="scientific">Trichocoleus desertorum GB2-A4</name>
    <dbReference type="NCBI Taxonomy" id="2933944"/>
    <lineage>
        <taxon>Bacteria</taxon>
        <taxon>Bacillati</taxon>
        <taxon>Cyanobacteriota</taxon>
        <taxon>Cyanophyceae</taxon>
        <taxon>Leptolyngbyales</taxon>
        <taxon>Trichocoleusaceae</taxon>
        <taxon>Trichocoleus</taxon>
    </lineage>
</organism>
<protein>
    <submittedName>
        <fullName evidence="1">Uncharacterized protein</fullName>
    </submittedName>
</protein>